<evidence type="ECO:0000313" key="1">
    <source>
        <dbReference type="EMBL" id="VTR94833.1"/>
    </source>
</evidence>
<dbReference type="EMBL" id="LR593886">
    <property type="protein sequence ID" value="VTR94833.1"/>
    <property type="molecule type" value="Genomic_DNA"/>
</dbReference>
<dbReference type="KEGG" id="gms:SOIL9_28810"/>
<dbReference type="RefSeq" id="WP_162669325.1">
    <property type="nucleotide sequence ID" value="NZ_LR593886.1"/>
</dbReference>
<name>A0A6P2D135_9BACT</name>
<dbReference type="AlphaFoldDB" id="A0A6P2D135"/>
<proteinExistence type="predicted"/>
<evidence type="ECO:0000313" key="2">
    <source>
        <dbReference type="Proteomes" id="UP000464178"/>
    </source>
</evidence>
<keyword evidence="2" id="KW-1185">Reference proteome</keyword>
<sequence>MYRAFGLLRPDSDFTPAEALARLRAKLPDFTATREGDTVTITKGDWWIVLTLVSGDEIREETNGLVGHLAGVEPDEVEALIASGRRVEVGTDVPDPFMEHFNDYLSVVEVLKSFNGLLAVDPKEPGVL</sequence>
<gene>
    <name evidence="1" type="ORF">SOIL9_28810</name>
</gene>
<reference evidence="1 2" key="1">
    <citation type="submission" date="2019-05" db="EMBL/GenBank/DDBJ databases">
        <authorList>
            <consortium name="Science for Life Laboratories"/>
        </authorList>
    </citation>
    <scope>NUCLEOTIDE SEQUENCE [LARGE SCALE GENOMIC DNA]</scope>
    <source>
        <strain evidence="1">Soil9</strain>
    </source>
</reference>
<organism evidence="1 2">
    <name type="scientific">Gemmata massiliana</name>
    <dbReference type="NCBI Taxonomy" id="1210884"/>
    <lineage>
        <taxon>Bacteria</taxon>
        <taxon>Pseudomonadati</taxon>
        <taxon>Planctomycetota</taxon>
        <taxon>Planctomycetia</taxon>
        <taxon>Gemmatales</taxon>
        <taxon>Gemmataceae</taxon>
        <taxon>Gemmata</taxon>
    </lineage>
</organism>
<accession>A0A6P2D135</accession>
<protein>
    <submittedName>
        <fullName evidence="1">Uncharacterized protein</fullName>
    </submittedName>
</protein>
<dbReference type="Proteomes" id="UP000464178">
    <property type="component" value="Chromosome"/>
</dbReference>